<accession>A0A914PG29</accession>
<keyword evidence="1" id="KW-0732">Signal</keyword>
<evidence type="ECO:0000256" key="1">
    <source>
        <dbReference type="SAM" id="SignalP"/>
    </source>
</evidence>
<sequence length="67" mass="7564">MKLVRFFAPTAIWLNLLAVKNTDVIIEPPPKLVRYVNFIENLLTSDSKAEKDGFITVIANSCKFIPV</sequence>
<proteinExistence type="predicted"/>
<feature type="signal peptide" evidence="1">
    <location>
        <begin position="1"/>
        <end position="22"/>
    </location>
</feature>
<evidence type="ECO:0000313" key="2">
    <source>
        <dbReference type="Proteomes" id="UP000887578"/>
    </source>
</evidence>
<protein>
    <submittedName>
        <fullName evidence="3">Uncharacterized protein</fullName>
    </submittedName>
</protein>
<dbReference type="WBParaSite" id="PDA_v2.g17224.t1">
    <property type="protein sequence ID" value="PDA_v2.g17224.t1"/>
    <property type="gene ID" value="PDA_v2.g17224"/>
</dbReference>
<evidence type="ECO:0000313" key="3">
    <source>
        <dbReference type="WBParaSite" id="PDA_v2.g17224.t1"/>
    </source>
</evidence>
<reference evidence="3" key="1">
    <citation type="submission" date="2022-11" db="UniProtKB">
        <authorList>
            <consortium name="WormBaseParasite"/>
        </authorList>
    </citation>
    <scope>IDENTIFICATION</scope>
</reference>
<name>A0A914PG29_9BILA</name>
<dbReference type="AlphaFoldDB" id="A0A914PG29"/>
<feature type="chain" id="PRO_5037471539" evidence="1">
    <location>
        <begin position="23"/>
        <end position="67"/>
    </location>
</feature>
<organism evidence="2 3">
    <name type="scientific">Panagrolaimus davidi</name>
    <dbReference type="NCBI Taxonomy" id="227884"/>
    <lineage>
        <taxon>Eukaryota</taxon>
        <taxon>Metazoa</taxon>
        <taxon>Ecdysozoa</taxon>
        <taxon>Nematoda</taxon>
        <taxon>Chromadorea</taxon>
        <taxon>Rhabditida</taxon>
        <taxon>Tylenchina</taxon>
        <taxon>Panagrolaimomorpha</taxon>
        <taxon>Panagrolaimoidea</taxon>
        <taxon>Panagrolaimidae</taxon>
        <taxon>Panagrolaimus</taxon>
    </lineage>
</organism>
<keyword evidence="2" id="KW-1185">Reference proteome</keyword>
<dbReference type="Proteomes" id="UP000887578">
    <property type="component" value="Unplaced"/>
</dbReference>